<dbReference type="GO" id="GO:0016137">
    <property type="term" value="P:glycoside metabolic process"/>
    <property type="evidence" value="ECO:0007669"/>
    <property type="project" value="UniProtKB-ARBA"/>
</dbReference>
<dbReference type="InterPro" id="IPR003737">
    <property type="entry name" value="GlcNAc_PI_deacetylase-related"/>
</dbReference>
<dbReference type="RefSeq" id="WP_184536154.1">
    <property type="nucleotide sequence ID" value="NZ_JACHJW010000001.1"/>
</dbReference>
<keyword evidence="3" id="KW-1185">Reference proteome</keyword>
<dbReference type="InterPro" id="IPR024078">
    <property type="entry name" value="LmbE-like_dom_sf"/>
</dbReference>
<dbReference type="EMBL" id="JACHJW010000001">
    <property type="protein sequence ID" value="MBB4960371.1"/>
    <property type="molecule type" value="Genomic_DNA"/>
</dbReference>
<reference evidence="2 3" key="1">
    <citation type="submission" date="2020-08" db="EMBL/GenBank/DDBJ databases">
        <title>Sequencing the genomes of 1000 actinobacteria strains.</title>
        <authorList>
            <person name="Klenk H.-P."/>
        </authorList>
    </citation>
    <scope>NUCLEOTIDE SEQUENCE [LARGE SCALE GENOMIC DNA]</scope>
    <source>
        <strain evidence="2 3">DSM 45886</strain>
    </source>
</reference>
<accession>A0A7W7STP0</accession>
<keyword evidence="1" id="KW-0862">Zinc</keyword>
<dbReference type="PANTHER" id="PTHR12993">
    <property type="entry name" value="N-ACETYLGLUCOSAMINYL-PHOSPHATIDYLINOSITOL DE-N-ACETYLASE-RELATED"/>
    <property type="match status" value="1"/>
</dbReference>
<dbReference type="Pfam" id="PF02585">
    <property type="entry name" value="PIG-L"/>
    <property type="match status" value="1"/>
</dbReference>
<dbReference type="GO" id="GO:0016811">
    <property type="term" value="F:hydrolase activity, acting on carbon-nitrogen (but not peptide) bonds, in linear amides"/>
    <property type="evidence" value="ECO:0007669"/>
    <property type="project" value="TreeGrafter"/>
</dbReference>
<evidence type="ECO:0000313" key="2">
    <source>
        <dbReference type="EMBL" id="MBB4960371.1"/>
    </source>
</evidence>
<gene>
    <name evidence="2" type="ORF">FHR38_004104</name>
</gene>
<dbReference type="PANTHER" id="PTHR12993:SF30">
    <property type="entry name" value="N-ACETYL-ALPHA-D-GLUCOSAMINYL L-MALATE DEACETYLASE 1"/>
    <property type="match status" value="1"/>
</dbReference>
<dbReference type="SUPFAM" id="SSF102588">
    <property type="entry name" value="LmbE-like"/>
    <property type="match status" value="1"/>
</dbReference>
<name>A0A7W7STP0_9ACTN</name>
<dbReference type="AlphaFoldDB" id="A0A7W7STP0"/>
<organism evidence="2 3">
    <name type="scientific">Micromonospora polyrhachis</name>
    <dbReference type="NCBI Taxonomy" id="1282883"/>
    <lineage>
        <taxon>Bacteria</taxon>
        <taxon>Bacillati</taxon>
        <taxon>Actinomycetota</taxon>
        <taxon>Actinomycetes</taxon>
        <taxon>Micromonosporales</taxon>
        <taxon>Micromonosporaceae</taxon>
        <taxon>Micromonospora</taxon>
    </lineage>
</organism>
<comment type="caution">
    <text evidence="2">The sequence shown here is derived from an EMBL/GenBank/DDBJ whole genome shotgun (WGS) entry which is preliminary data.</text>
</comment>
<dbReference type="Proteomes" id="UP000578819">
    <property type="component" value="Unassembled WGS sequence"/>
</dbReference>
<evidence type="ECO:0000313" key="3">
    <source>
        <dbReference type="Proteomes" id="UP000578819"/>
    </source>
</evidence>
<protein>
    <submittedName>
        <fullName evidence="2">LmbE family N-acetylglucosaminyl deacetylase</fullName>
    </submittedName>
</protein>
<dbReference type="Gene3D" id="3.40.50.10320">
    <property type="entry name" value="LmbE-like"/>
    <property type="match status" value="1"/>
</dbReference>
<proteinExistence type="predicted"/>
<evidence type="ECO:0000256" key="1">
    <source>
        <dbReference type="ARBA" id="ARBA00022833"/>
    </source>
</evidence>
<sequence>MLSLHLAGVRSVVLLGAHPDDIEIGAGGLLLALAGTARPEPLRVHYVLLTGGPDRQAEARAAVMTFLAGARITLDLHDLPDGRVPAHWGRAKEIVDRAAAVVPDVDLVVAPGTDDAHQDHRLLAELAPTAFRDAPLLHYEIPKWDGDLGRRNLYLPLTEELVRRKLELLHACFPSQKSRDWWDDEVFLGLARLRGMECRARYAEAFRCEKAVIRL</sequence>